<proteinExistence type="predicted"/>
<organism evidence="1 2">
    <name type="scientific">Pedobacter vanadiisoli</name>
    <dbReference type="NCBI Taxonomy" id="1761975"/>
    <lineage>
        <taxon>Bacteria</taxon>
        <taxon>Pseudomonadati</taxon>
        <taxon>Bacteroidota</taxon>
        <taxon>Sphingobacteriia</taxon>
        <taxon>Sphingobacteriales</taxon>
        <taxon>Sphingobacteriaceae</taxon>
        <taxon>Pedobacter</taxon>
    </lineage>
</organism>
<evidence type="ECO:0000313" key="1">
    <source>
        <dbReference type="EMBL" id="MFD2581515.1"/>
    </source>
</evidence>
<protein>
    <submittedName>
        <fullName evidence="1">Uncharacterized protein</fullName>
    </submittedName>
</protein>
<dbReference type="EMBL" id="JBHULL010000003">
    <property type="protein sequence ID" value="MFD2581515.1"/>
    <property type="molecule type" value="Genomic_DNA"/>
</dbReference>
<dbReference type="Proteomes" id="UP001597461">
    <property type="component" value="Unassembled WGS sequence"/>
</dbReference>
<dbReference type="RefSeq" id="WP_379074922.1">
    <property type="nucleotide sequence ID" value="NZ_JBHULL010000003.1"/>
</dbReference>
<keyword evidence="2" id="KW-1185">Reference proteome</keyword>
<comment type="caution">
    <text evidence="1">The sequence shown here is derived from an EMBL/GenBank/DDBJ whole genome shotgun (WGS) entry which is preliminary data.</text>
</comment>
<gene>
    <name evidence="1" type="ORF">ACFSR6_03375</name>
</gene>
<accession>A0ABW5ME99</accession>
<name>A0ABW5ME99_9SPHI</name>
<reference evidence="2" key="1">
    <citation type="journal article" date="2019" name="Int. J. Syst. Evol. Microbiol.">
        <title>The Global Catalogue of Microorganisms (GCM) 10K type strain sequencing project: providing services to taxonomists for standard genome sequencing and annotation.</title>
        <authorList>
            <consortium name="The Broad Institute Genomics Platform"/>
            <consortium name="The Broad Institute Genome Sequencing Center for Infectious Disease"/>
            <person name="Wu L."/>
            <person name="Ma J."/>
        </authorList>
    </citation>
    <scope>NUCLEOTIDE SEQUENCE [LARGE SCALE GENOMIC DNA]</scope>
    <source>
        <strain evidence="2">KCTC 42866</strain>
    </source>
</reference>
<evidence type="ECO:0000313" key="2">
    <source>
        <dbReference type="Proteomes" id="UP001597461"/>
    </source>
</evidence>
<sequence length="99" mass="11009">MENNTKPENEQVQPEEIKMIEADNVVPVDKAELQALIDENLIQKEELGALVGLFLNFRPLFKGDVNPISLVSLIPKLLSDPKIKTEVGAILPIIEKYSA</sequence>